<evidence type="ECO:0000313" key="9">
    <source>
        <dbReference type="EMBL" id="PRD57970.1"/>
    </source>
</evidence>
<keyword evidence="10" id="KW-1185">Reference proteome</keyword>
<proteinExistence type="inferred from homology"/>
<feature type="transmembrane region" description="Helical" evidence="8">
    <location>
        <begin position="175"/>
        <end position="193"/>
    </location>
</feature>
<evidence type="ECO:0000256" key="6">
    <source>
        <dbReference type="ARBA" id="ARBA00022989"/>
    </source>
</evidence>
<keyword evidence="5 8" id="KW-0812">Transmembrane</keyword>
<keyword evidence="4" id="KW-1003">Cell membrane</keyword>
<dbReference type="AlphaFoldDB" id="A0A2S9JXA8"/>
<evidence type="ECO:0000256" key="3">
    <source>
        <dbReference type="ARBA" id="ARBA00022448"/>
    </source>
</evidence>
<keyword evidence="7 8" id="KW-0472">Membrane</keyword>
<evidence type="ECO:0000256" key="1">
    <source>
        <dbReference type="ARBA" id="ARBA00004651"/>
    </source>
</evidence>
<evidence type="ECO:0000256" key="8">
    <source>
        <dbReference type="SAM" id="Phobius"/>
    </source>
</evidence>
<keyword evidence="6 8" id="KW-1133">Transmembrane helix</keyword>
<evidence type="ECO:0000256" key="4">
    <source>
        <dbReference type="ARBA" id="ARBA00022475"/>
    </source>
</evidence>
<feature type="transmembrane region" description="Helical" evidence="8">
    <location>
        <begin position="200"/>
        <end position="216"/>
    </location>
</feature>
<protein>
    <submittedName>
        <fullName evidence="9">Branched-chain amino acid ABC transporter permease</fullName>
    </submittedName>
</protein>
<dbReference type="EMBL" id="PVBT01000001">
    <property type="protein sequence ID" value="PRD57970.1"/>
    <property type="molecule type" value="Genomic_DNA"/>
</dbReference>
<dbReference type="Proteomes" id="UP000238563">
    <property type="component" value="Unassembled WGS sequence"/>
</dbReference>
<comment type="similarity">
    <text evidence="2">Belongs to the AzlC family.</text>
</comment>
<dbReference type="RefSeq" id="WP_105732210.1">
    <property type="nucleotide sequence ID" value="NZ_PVBT01000001.1"/>
</dbReference>
<dbReference type="PANTHER" id="PTHR34979">
    <property type="entry name" value="INNER MEMBRANE PROTEIN YGAZ"/>
    <property type="match status" value="1"/>
</dbReference>
<sequence>MSEQTYQDETTVARRAGFGVEFWQGFRRGLPVMIASAPFGLLFGALAIDNGFTVFEAVLMSAAIFGGASQMVGIELFGHNIPAWLIVFSIFAVNFRHVLYSAAVGRRIGHFTIPESLLSYFLLTDPQYAETEKRAESGARVTFAWYLGVATPIYVMWVVEAWIGGLFGNLIKDPHALGIDMLLPIYFLGLVMGFRKRSNWAPIVIASGIASIVAAKTIGSPWHVSIGALAGILTAVIVAKPDKTAGEN</sequence>
<organism evidence="9 10">
    <name type="scientific">Phyllobacterium myrsinacearum</name>
    <dbReference type="NCBI Taxonomy" id="28101"/>
    <lineage>
        <taxon>Bacteria</taxon>
        <taxon>Pseudomonadati</taxon>
        <taxon>Pseudomonadota</taxon>
        <taxon>Alphaproteobacteria</taxon>
        <taxon>Hyphomicrobiales</taxon>
        <taxon>Phyllobacteriaceae</taxon>
        <taxon>Phyllobacterium</taxon>
    </lineage>
</organism>
<feature type="transmembrane region" description="Helical" evidence="8">
    <location>
        <begin position="143"/>
        <end position="163"/>
    </location>
</feature>
<dbReference type="PANTHER" id="PTHR34979:SF1">
    <property type="entry name" value="INNER MEMBRANE PROTEIN YGAZ"/>
    <property type="match status" value="1"/>
</dbReference>
<evidence type="ECO:0000256" key="2">
    <source>
        <dbReference type="ARBA" id="ARBA00010735"/>
    </source>
</evidence>
<comment type="caution">
    <text evidence="9">The sequence shown here is derived from an EMBL/GenBank/DDBJ whole genome shotgun (WGS) entry which is preliminary data.</text>
</comment>
<keyword evidence="3" id="KW-0813">Transport</keyword>
<accession>A0A2S9JXA8</accession>
<gene>
    <name evidence="9" type="ORF">C5750_02130</name>
</gene>
<feature type="transmembrane region" description="Helical" evidence="8">
    <location>
        <begin position="83"/>
        <end position="103"/>
    </location>
</feature>
<dbReference type="GO" id="GO:0005886">
    <property type="term" value="C:plasma membrane"/>
    <property type="evidence" value="ECO:0007669"/>
    <property type="project" value="UniProtKB-SubCell"/>
</dbReference>
<feature type="transmembrane region" description="Helical" evidence="8">
    <location>
        <begin position="222"/>
        <end position="239"/>
    </location>
</feature>
<dbReference type="OrthoDB" id="3579489at2"/>
<dbReference type="InterPro" id="IPR011606">
    <property type="entry name" value="Brnchd-chn_aa_trnsp_permease"/>
</dbReference>
<feature type="transmembrane region" description="Helical" evidence="8">
    <location>
        <begin position="30"/>
        <end position="48"/>
    </location>
</feature>
<evidence type="ECO:0000313" key="10">
    <source>
        <dbReference type="Proteomes" id="UP000238563"/>
    </source>
</evidence>
<evidence type="ECO:0000256" key="5">
    <source>
        <dbReference type="ARBA" id="ARBA00022692"/>
    </source>
</evidence>
<dbReference type="Pfam" id="PF03591">
    <property type="entry name" value="AzlC"/>
    <property type="match status" value="1"/>
</dbReference>
<evidence type="ECO:0000256" key="7">
    <source>
        <dbReference type="ARBA" id="ARBA00023136"/>
    </source>
</evidence>
<name>A0A2S9JXA8_9HYPH</name>
<dbReference type="GO" id="GO:1903785">
    <property type="term" value="P:L-valine transmembrane transport"/>
    <property type="evidence" value="ECO:0007669"/>
    <property type="project" value="TreeGrafter"/>
</dbReference>
<comment type="subcellular location">
    <subcellularLocation>
        <location evidence="1">Cell membrane</location>
        <topology evidence="1">Multi-pass membrane protein</topology>
    </subcellularLocation>
</comment>
<reference evidence="9 10" key="1">
    <citation type="submission" date="2018-02" db="EMBL/GenBank/DDBJ databases">
        <title>The draft genome of Phyllobacterium myrsinacearum DSM5892.</title>
        <authorList>
            <person name="Li L."/>
            <person name="Liu L."/>
            <person name="Zhang X."/>
            <person name="Wang T."/>
        </authorList>
    </citation>
    <scope>NUCLEOTIDE SEQUENCE [LARGE SCALE GENOMIC DNA]</scope>
    <source>
        <strain evidence="9 10">DSM 5892</strain>
    </source>
</reference>
<feature type="transmembrane region" description="Helical" evidence="8">
    <location>
        <begin position="55"/>
        <end position="77"/>
    </location>
</feature>